<keyword evidence="5" id="KW-1185">Reference proteome</keyword>
<evidence type="ECO:0000259" key="3">
    <source>
        <dbReference type="Pfam" id="PF15070"/>
    </source>
</evidence>
<evidence type="ECO:0000256" key="1">
    <source>
        <dbReference type="ARBA" id="ARBA00023054"/>
    </source>
</evidence>
<dbReference type="GO" id="GO:0005801">
    <property type="term" value="C:cis-Golgi network"/>
    <property type="evidence" value="ECO:0007669"/>
    <property type="project" value="TreeGrafter"/>
</dbReference>
<dbReference type="PANTHER" id="PTHR10881:SF46">
    <property type="entry name" value="GOLGIN SUBFAMILY A MEMBER 2"/>
    <property type="match status" value="1"/>
</dbReference>
<keyword evidence="1 2" id="KW-0175">Coiled coil</keyword>
<protein>
    <submittedName>
        <fullName evidence="4">Golgin subfamily A member 2</fullName>
    </submittedName>
</protein>
<sequence length="682" mass="79791">MDERAAKLAAARQKLKHHQEKKMVRTEVSSSSQEYSALNKEAIEDIVNVKELTTANDVVDSYRDNHLIKNSVTPKKSDMNVTEILITNKTKLEEQVKTLEKRLVELQRSFNSAVEQQNVYAQTVSCLQMELQTVQNKYEVLNDENSLQKNTILDLQSKITALSEQNTNLIEQLEFTKTMLTVKENENSQLTNHISMLQNQIDVLQLQMKQLTNNSNMSNISVSQDQKEQTSNDQLYQKISNLEQQMQSLQKERDSISSHYEHYVGELNRQLKVMETNNNELSVETQRLQNRETNLVDQISEMEIRLQNFQSKKVEEHENVLKLQETIKTKEKKIQELSAAYSELQAKCYEKQVQIETFNKNKEINCDQDNISISKLNADIASDKVAAQRATEQNKKLKTDLTELEFAFIKMSKDKLDLTDKLTHEKQLNKELMLKLADIEENLKSVQNKLKAKDDEMIRLQNSCRILENNYEKSLENYHQSKEKDQSSISKEEKDINCNENDAIHVHNQEFDERRDLLEIDDEEIRLSIAKEDAMLKLQERFLNIMDEVANLSDEKHRLEHIILQLQIETDTICEYIALYQQQRSLLKKRDEDRSEQIKMFQIESNKLKMQLEELNDLLLRFANDDELKKFLQDESRKNDLDKVMELMLSVKTSSLISLNHKMLDFKNFYPCNCCSGQLIDV</sequence>
<feature type="domain" description="Golgin subfamily A conserved" evidence="3">
    <location>
        <begin position="242"/>
        <end position="463"/>
    </location>
</feature>
<dbReference type="Proteomes" id="UP000053268">
    <property type="component" value="Unassembled WGS sequence"/>
</dbReference>
<reference evidence="4 5" key="1">
    <citation type="journal article" date="2015" name="Nat. Commun.">
        <title>Outbred genome sequencing and CRISPR/Cas9 gene editing in butterflies.</title>
        <authorList>
            <person name="Li X."/>
            <person name="Fan D."/>
            <person name="Zhang W."/>
            <person name="Liu G."/>
            <person name="Zhang L."/>
            <person name="Zhao L."/>
            <person name="Fang X."/>
            <person name="Chen L."/>
            <person name="Dong Y."/>
            <person name="Chen Y."/>
            <person name="Ding Y."/>
            <person name="Zhao R."/>
            <person name="Feng M."/>
            <person name="Zhu Y."/>
            <person name="Feng Y."/>
            <person name="Jiang X."/>
            <person name="Zhu D."/>
            <person name="Xiang H."/>
            <person name="Feng X."/>
            <person name="Li S."/>
            <person name="Wang J."/>
            <person name="Zhang G."/>
            <person name="Kronforst M.R."/>
            <person name="Wang W."/>
        </authorList>
    </citation>
    <scope>NUCLEOTIDE SEQUENCE [LARGE SCALE GENOMIC DNA]</scope>
    <source>
        <strain evidence="4">Ya'a_city_454_Px</strain>
        <tissue evidence="4">Whole body</tissue>
    </source>
</reference>
<dbReference type="EMBL" id="KQ459601">
    <property type="protein sequence ID" value="KPI93848.1"/>
    <property type="molecule type" value="Genomic_DNA"/>
</dbReference>
<dbReference type="STRING" id="66420.A0A194PLH5"/>
<dbReference type="GO" id="GO:0032580">
    <property type="term" value="C:Golgi cisterna membrane"/>
    <property type="evidence" value="ECO:0007669"/>
    <property type="project" value="TreeGrafter"/>
</dbReference>
<feature type="coiled-coil region" evidence="2">
    <location>
        <begin position="82"/>
        <end position="347"/>
    </location>
</feature>
<evidence type="ECO:0000313" key="4">
    <source>
        <dbReference type="EMBL" id="KPI93848.1"/>
    </source>
</evidence>
<dbReference type="AlphaFoldDB" id="A0A194PLH5"/>
<dbReference type="Gene3D" id="1.10.287.1490">
    <property type="match status" value="1"/>
</dbReference>
<dbReference type="InterPro" id="IPR043976">
    <property type="entry name" value="GOLGA_cons_dom"/>
</dbReference>
<organism evidence="4 5">
    <name type="scientific">Papilio xuthus</name>
    <name type="common">Asian swallowtail butterfly</name>
    <dbReference type="NCBI Taxonomy" id="66420"/>
    <lineage>
        <taxon>Eukaryota</taxon>
        <taxon>Metazoa</taxon>
        <taxon>Ecdysozoa</taxon>
        <taxon>Arthropoda</taxon>
        <taxon>Hexapoda</taxon>
        <taxon>Insecta</taxon>
        <taxon>Pterygota</taxon>
        <taxon>Neoptera</taxon>
        <taxon>Endopterygota</taxon>
        <taxon>Lepidoptera</taxon>
        <taxon>Glossata</taxon>
        <taxon>Ditrysia</taxon>
        <taxon>Papilionoidea</taxon>
        <taxon>Papilionidae</taxon>
        <taxon>Papilioninae</taxon>
        <taxon>Papilio</taxon>
    </lineage>
</organism>
<evidence type="ECO:0000256" key="2">
    <source>
        <dbReference type="SAM" id="Coils"/>
    </source>
</evidence>
<dbReference type="InterPro" id="IPR024858">
    <property type="entry name" value="GOLGA"/>
</dbReference>
<dbReference type="GO" id="GO:0000137">
    <property type="term" value="C:Golgi cis cisterna"/>
    <property type="evidence" value="ECO:0007669"/>
    <property type="project" value="TreeGrafter"/>
</dbReference>
<dbReference type="GO" id="GO:0007030">
    <property type="term" value="P:Golgi organization"/>
    <property type="evidence" value="ECO:0007669"/>
    <property type="project" value="TreeGrafter"/>
</dbReference>
<feature type="domain" description="Golgin subfamily A conserved" evidence="3">
    <location>
        <begin position="490"/>
        <end position="625"/>
    </location>
</feature>
<accession>A0A194PLH5</accession>
<feature type="coiled-coil region" evidence="2">
    <location>
        <begin position="535"/>
        <end position="569"/>
    </location>
</feature>
<gene>
    <name evidence="4" type="ORF">RR46_13013</name>
</gene>
<proteinExistence type="predicted"/>
<evidence type="ECO:0000313" key="5">
    <source>
        <dbReference type="Proteomes" id="UP000053268"/>
    </source>
</evidence>
<name>A0A194PLH5_PAPXU</name>
<dbReference type="PANTHER" id="PTHR10881">
    <property type="entry name" value="GOLGIN SUBFAMILY A MEMBER-RELATED"/>
    <property type="match status" value="1"/>
</dbReference>
<feature type="coiled-coil region" evidence="2">
    <location>
        <begin position="387"/>
        <end position="484"/>
    </location>
</feature>
<dbReference type="Pfam" id="PF15070">
    <property type="entry name" value="GOLGA2L5"/>
    <property type="match status" value="2"/>
</dbReference>